<sequence length="122" mass="13601">MTADLNQALQDFLNDLNDVAEDHGEIFDTAVRENLFEAVYLGFLVPRAGYKLPDRFGMYSEAANAAIKTALQKYLDAAVPLAADLTPQERLDAFQNPEVQTEDGLTPDEFFGWIENITDLSN</sequence>
<keyword evidence="2" id="KW-1185">Reference proteome</keyword>
<comment type="caution">
    <text evidence="1">The sequence shown here is derived from an EMBL/GenBank/DDBJ whole genome shotgun (WGS) entry which is preliminary data.</text>
</comment>
<gene>
    <name evidence="1" type="ORF">GCM10008938_46340</name>
</gene>
<reference evidence="2" key="1">
    <citation type="journal article" date="2019" name="Int. J. Syst. Evol. Microbiol.">
        <title>The Global Catalogue of Microorganisms (GCM) 10K type strain sequencing project: providing services to taxonomists for standard genome sequencing and annotation.</title>
        <authorList>
            <consortium name="The Broad Institute Genomics Platform"/>
            <consortium name="The Broad Institute Genome Sequencing Center for Infectious Disease"/>
            <person name="Wu L."/>
            <person name="Ma J."/>
        </authorList>
    </citation>
    <scope>NUCLEOTIDE SEQUENCE [LARGE SCALE GENOMIC DNA]</scope>
    <source>
        <strain evidence="2">JCM 14370</strain>
    </source>
</reference>
<dbReference type="EMBL" id="BMOD01000031">
    <property type="protein sequence ID" value="GGJ55010.1"/>
    <property type="molecule type" value="Genomic_DNA"/>
</dbReference>
<protein>
    <submittedName>
        <fullName evidence="1">Uncharacterized protein</fullName>
    </submittedName>
</protein>
<dbReference type="Proteomes" id="UP000632222">
    <property type="component" value="Unassembled WGS sequence"/>
</dbReference>
<accession>A0ABQ2DEZ8</accession>
<proteinExistence type="predicted"/>
<name>A0ABQ2DEZ8_9DEIO</name>
<evidence type="ECO:0000313" key="2">
    <source>
        <dbReference type="Proteomes" id="UP000632222"/>
    </source>
</evidence>
<organism evidence="1 2">
    <name type="scientific">Deinococcus roseus</name>
    <dbReference type="NCBI Taxonomy" id="392414"/>
    <lineage>
        <taxon>Bacteria</taxon>
        <taxon>Thermotogati</taxon>
        <taxon>Deinococcota</taxon>
        <taxon>Deinococci</taxon>
        <taxon>Deinococcales</taxon>
        <taxon>Deinococcaceae</taxon>
        <taxon>Deinococcus</taxon>
    </lineage>
</organism>
<dbReference type="RefSeq" id="WP_189007763.1">
    <property type="nucleotide sequence ID" value="NZ_BMOD01000031.1"/>
</dbReference>
<evidence type="ECO:0000313" key="1">
    <source>
        <dbReference type="EMBL" id="GGJ55010.1"/>
    </source>
</evidence>